<comment type="similarity">
    <text evidence="2">Belongs to the DoxX family.</text>
</comment>
<proteinExistence type="inferred from homology"/>
<evidence type="ECO:0000313" key="9">
    <source>
        <dbReference type="Proteomes" id="UP000297900"/>
    </source>
</evidence>
<dbReference type="Proteomes" id="UP000297900">
    <property type="component" value="Unassembled WGS sequence"/>
</dbReference>
<dbReference type="EMBL" id="SOMN01000031">
    <property type="protein sequence ID" value="TFE23773.1"/>
    <property type="molecule type" value="Genomic_DNA"/>
</dbReference>
<dbReference type="PANTHER" id="PTHR33452:SF1">
    <property type="entry name" value="INNER MEMBRANE PROTEIN YPHA-RELATED"/>
    <property type="match status" value="1"/>
</dbReference>
<evidence type="ECO:0000256" key="7">
    <source>
        <dbReference type="SAM" id="Phobius"/>
    </source>
</evidence>
<keyword evidence="9" id="KW-1185">Reference proteome</keyword>
<evidence type="ECO:0000256" key="3">
    <source>
        <dbReference type="ARBA" id="ARBA00022475"/>
    </source>
</evidence>
<evidence type="ECO:0000256" key="6">
    <source>
        <dbReference type="ARBA" id="ARBA00023136"/>
    </source>
</evidence>
<evidence type="ECO:0000313" key="8">
    <source>
        <dbReference type="EMBL" id="TFE23773.1"/>
    </source>
</evidence>
<comment type="subcellular location">
    <subcellularLocation>
        <location evidence="1">Cell membrane</location>
        <topology evidence="1">Multi-pass membrane protein</topology>
    </subcellularLocation>
</comment>
<evidence type="ECO:0000256" key="1">
    <source>
        <dbReference type="ARBA" id="ARBA00004651"/>
    </source>
</evidence>
<feature type="transmembrane region" description="Helical" evidence="7">
    <location>
        <begin position="121"/>
        <end position="140"/>
    </location>
</feature>
<evidence type="ECO:0000256" key="5">
    <source>
        <dbReference type="ARBA" id="ARBA00022989"/>
    </source>
</evidence>
<sequence>MQYYTNILVRKGGKKVKNYFHSGALILRVLLGITFFAHGVDKYQAGIGNIAGWFESIGIPGFMAYVVASIELIGGIALILGFGTRIVSALLAIILLVATFKVKLAVGFFGNGQMAGYELDLSMMGIAIYLLLNGSNLLSIDSLFKKGQKTA</sequence>
<evidence type="ECO:0000256" key="4">
    <source>
        <dbReference type="ARBA" id="ARBA00022692"/>
    </source>
</evidence>
<feature type="transmembrane region" description="Helical" evidence="7">
    <location>
        <begin position="89"/>
        <end position="109"/>
    </location>
</feature>
<protein>
    <submittedName>
        <fullName evidence="8">DoxX family protein</fullName>
    </submittedName>
</protein>
<keyword evidence="3" id="KW-1003">Cell membrane</keyword>
<gene>
    <name evidence="8" type="ORF">E2980_18250</name>
</gene>
<keyword evidence="6 7" id="KW-0472">Membrane</keyword>
<dbReference type="Pfam" id="PF07681">
    <property type="entry name" value="DoxX"/>
    <property type="match status" value="1"/>
</dbReference>
<dbReference type="AlphaFoldDB" id="A0A4Y8LSP2"/>
<reference evidence="8 9" key="1">
    <citation type="submission" date="2019-03" db="EMBL/GenBank/DDBJ databases">
        <title>Cohnella endophytica sp. nov., a novel endophytic bacterium isolated from bark of Sonneratia apetala.</title>
        <authorList>
            <person name="Tuo L."/>
        </authorList>
    </citation>
    <scope>NUCLEOTIDE SEQUENCE [LARGE SCALE GENOMIC DNA]</scope>
    <source>
        <strain evidence="8 9">CCTCC AB 208254</strain>
    </source>
</reference>
<feature type="transmembrane region" description="Helical" evidence="7">
    <location>
        <begin position="20"/>
        <end position="37"/>
    </location>
</feature>
<keyword evidence="5 7" id="KW-1133">Transmembrane helix</keyword>
<dbReference type="OrthoDB" id="886570at2"/>
<feature type="transmembrane region" description="Helical" evidence="7">
    <location>
        <begin position="57"/>
        <end position="82"/>
    </location>
</feature>
<dbReference type="InterPro" id="IPR051907">
    <property type="entry name" value="DoxX-like_oxidoreductase"/>
</dbReference>
<name>A0A4Y8LSP2_9BACL</name>
<organism evidence="8 9">
    <name type="scientific">Cohnella luojiensis</name>
    <dbReference type="NCBI Taxonomy" id="652876"/>
    <lineage>
        <taxon>Bacteria</taxon>
        <taxon>Bacillati</taxon>
        <taxon>Bacillota</taxon>
        <taxon>Bacilli</taxon>
        <taxon>Bacillales</taxon>
        <taxon>Paenibacillaceae</taxon>
        <taxon>Cohnella</taxon>
    </lineage>
</organism>
<dbReference type="PANTHER" id="PTHR33452">
    <property type="entry name" value="OXIDOREDUCTASE CATD-RELATED"/>
    <property type="match status" value="1"/>
</dbReference>
<dbReference type="InterPro" id="IPR032808">
    <property type="entry name" value="DoxX"/>
</dbReference>
<keyword evidence="4 7" id="KW-0812">Transmembrane</keyword>
<dbReference type="GO" id="GO:0005886">
    <property type="term" value="C:plasma membrane"/>
    <property type="evidence" value="ECO:0007669"/>
    <property type="project" value="UniProtKB-SubCell"/>
</dbReference>
<comment type="caution">
    <text evidence="8">The sequence shown here is derived from an EMBL/GenBank/DDBJ whole genome shotgun (WGS) entry which is preliminary data.</text>
</comment>
<accession>A0A4Y8LSP2</accession>
<evidence type="ECO:0000256" key="2">
    <source>
        <dbReference type="ARBA" id="ARBA00006679"/>
    </source>
</evidence>